<keyword evidence="2" id="KW-1185">Reference proteome</keyword>
<name>A0ABQ9Z0M0_9CRUS</name>
<accession>A0ABQ9Z0M0</accession>
<proteinExistence type="predicted"/>
<dbReference type="EMBL" id="JAOYFB010000002">
    <property type="protein sequence ID" value="KAK4006448.1"/>
    <property type="molecule type" value="Genomic_DNA"/>
</dbReference>
<evidence type="ECO:0000313" key="1">
    <source>
        <dbReference type="EMBL" id="KAK4006448.1"/>
    </source>
</evidence>
<gene>
    <name evidence="1" type="ORF">OUZ56_011601</name>
</gene>
<protein>
    <submittedName>
        <fullName evidence="1">Uncharacterized protein</fullName>
    </submittedName>
</protein>
<comment type="caution">
    <text evidence="1">The sequence shown here is derived from an EMBL/GenBank/DDBJ whole genome shotgun (WGS) entry which is preliminary data.</text>
</comment>
<dbReference type="Proteomes" id="UP001234178">
    <property type="component" value="Unassembled WGS sequence"/>
</dbReference>
<reference evidence="1 2" key="1">
    <citation type="journal article" date="2023" name="Nucleic Acids Res.">
        <title>The hologenome of Daphnia magna reveals possible DNA methylation and microbiome-mediated evolution of the host genome.</title>
        <authorList>
            <person name="Chaturvedi A."/>
            <person name="Li X."/>
            <person name="Dhandapani V."/>
            <person name="Marshall H."/>
            <person name="Kissane S."/>
            <person name="Cuenca-Cambronero M."/>
            <person name="Asole G."/>
            <person name="Calvet F."/>
            <person name="Ruiz-Romero M."/>
            <person name="Marangio P."/>
            <person name="Guigo R."/>
            <person name="Rago D."/>
            <person name="Mirbahai L."/>
            <person name="Eastwood N."/>
            <person name="Colbourne J.K."/>
            <person name="Zhou J."/>
            <person name="Mallon E."/>
            <person name="Orsini L."/>
        </authorList>
    </citation>
    <scope>NUCLEOTIDE SEQUENCE [LARGE SCALE GENOMIC DNA]</scope>
    <source>
        <strain evidence="1">LRV0_1</strain>
    </source>
</reference>
<evidence type="ECO:0000313" key="2">
    <source>
        <dbReference type="Proteomes" id="UP001234178"/>
    </source>
</evidence>
<sequence>MTFHVNDPERCVIRILNRWRFWIGNNNGPKQNSCPGNEWEFQEKVLKANIHSSEEGESY</sequence>
<organism evidence="1 2">
    <name type="scientific">Daphnia magna</name>
    <dbReference type="NCBI Taxonomy" id="35525"/>
    <lineage>
        <taxon>Eukaryota</taxon>
        <taxon>Metazoa</taxon>
        <taxon>Ecdysozoa</taxon>
        <taxon>Arthropoda</taxon>
        <taxon>Crustacea</taxon>
        <taxon>Branchiopoda</taxon>
        <taxon>Diplostraca</taxon>
        <taxon>Cladocera</taxon>
        <taxon>Anomopoda</taxon>
        <taxon>Daphniidae</taxon>
        <taxon>Daphnia</taxon>
    </lineage>
</organism>